<reference evidence="4" key="1">
    <citation type="submission" date="2019-04" db="EMBL/GenBank/DDBJ databases">
        <authorList>
            <person name="Alioto T."/>
            <person name="Alioto T."/>
        </authorList>
    </citation>
    <scope>NUCLEOTIDE SEQUENCE [LARGE SCALE GENOMIC DNA]</scope>
</reference>
<dbReference type="EMBL" id="CABDUW010003587">
    <property type="protein sequence ID" value="VTJ89478.1"/>
    <property type="molecule type" value="Genomic_DNA"/>
</dbReference>
<dbReference type="AlphaFoldDB" id="A0A5E4D635"/>
<protein>
    <recommendedName>
        <fullName evidence="3">Spt20-like SEP domain-containing protein</fullName>
    </recommendedName>
</protein>
<feature type="non-terminal residue" evidence="4">
    <location>
        <position position="1"/>
    </location>
</feature>
<sequence length="790" mass="86257">RSLEQALDRAEDVIESAQQRPPKRKYSSSGEKSLHQKLYDIYVEECEKEPEGTEELRSNVNLLEKLVRRESLPCLVVNLYPGNKGYSLMLEDKSEFFSETIQLPYGEGELLEYLDAEELPPILLDVLEKSQLNIFHCGCVIAEIRDYRQCSDMEPSTYQSRHILLRPTMQTLACDIESMTSDDLQWTQEDKLALESELLLATAEPLCLDPSVAVTCTANRLLYNKQKMNTNPMKRCLKRYSWSSLNRQQELSQHQSPPDARLLTACKKEEERKADLKQDLRMPPVGYCVDMWKERCSDLAIPPQVDVEKYAKVKESLGSDDPQATVWPDPELGDDFGFECDSGNQLWETKLSFMQSLNDPLFSGKTASPKQGPCEIQMYPPLVSPADHSHGFVEGSKIDAGPVNVCQESVQSKVECAGKMPHGSSGSALLRQPSPGKKPKQPTTRWVQSSVRGKASKPRALAVTLPSSAGQTLSGNSPPAQQASSLHRFPPLAPAPKRCGLYQKSPLGVSRGGVVLYPATRPPASLSEGTLTTRGPVGSTGLKVINVVGPVQGAQVLVSGSNPVLSNSTSAYVPISMHPKGLLPPRGQLCNAQPCPTQSPAQAGVQLILNNTSGPVTVFQLPPGSIILNPQQQQPQQPQPLPQPLPQPQLYQLVPQQQLQQPTTAPPPQAGPQASVPDSGGQQWTLLAPQAVVTNLAQGNSVLQPQSAMLCQLGSGQQTPRQCLPPQRFQLSPAPQGQLQPQPLPQCLQLRLVQCPMSVPTAPTLTAQPLGFGHTAGQAKDKMKSRTPKF</sequence>
<evidence type="ECO:0000313" key="4">
    <source>
        <dbReference type="EMBL" id="VTJ89478.1"/>
    </source>
</evidence>
<evidence type="ECO:0000256" key="1">
    <source>
        <dbReference type="ARBA" id="ARBA00009112"/>
    </source>
</evidence>
<dbReference type="Pfam" id="PF12090">
    <property type="entry name" value="Spt20_SEP"/>
    <property type="match status" value="1"/>
</dbReference>
<dbReference type="InterPro" id="IPR021950">
    <property type="entry name" value="Spt20"/>
</dbReference>
<proteinExistence type="inferred from homology"/>
<dbReference type="PANTHER" id="PTHR13526">
    <property type="entry name" value="TRANSCRIPTION FACTOR SPT20 HOMOLOG"/>
    <property type="match status" value="1"/>
</dbReference>
<dbReference type="Proteomes" id="UP000335636">
    <property type="component" value="Unassembled WGS sequence"/>
</dbReference>
<dbReference type="InterPro" id="IPR046468">
    <property type="entry name" value="Spt20-like_SEP"/>
</dbReference>
<feature type="region of interest" description="Disordered" evidence="2">
    <location>
        <begin position="417"/>
        <end position="486"/>
    </location>
</feature>
<keyword evidence="5" id="KW-1185">Reference proteome</keyword>
<feature type="compositionally biased region" description="Polar residues" evidence="2">
    <location>
        <begin position="465"/>
        <end position="485"/>
    </location>
</feature>
<feature type="compositionally biased region" description="Polar residues" evidence="2">
    <location>
        <begin position="441"/>
        <end position="451"/>
    </location>
</feature>
<dbReference type="GO" id="GO:0003712">
    <property type="term" value="F:transcription coregulator activity"/>
    <property type="evidence" value="ECO:0007669"/>
    <property type="project" value="InterPro"/>
</dbReference>
<dbReference type="PANTHER" id="PTHR13526:SF8">
    <property type="entry name" value="TRANSCRIPTION FACTOR SPT20 HOMOLOG"/>
    <property type="match status" value="1"/>
</dbReference>
<accession>A0A5E4D635</accession>
<dbReference type="GO" id="GO:0000124">
    <property type="term" value="C:SAGA complex"/>
    <property type="evidence" value="ECO:0007669"/>
    <property type="project" value="InterPro"/>
</dbReference>
<feature type="region of interest" description="Disordered" evidence="2">
    <location>
        <begin position="1"/>
        <end position="33"/>
    </location>
</feature>
<feature type="compositionally biased region" description="Pro residues" evidence="2">
    <location>
        <begin position="637"/>
        <end position="647"/>
    </location>
</feature>
<evidence type="ECO:0000256" key="2">
    <source>
        <dbReference type="SAM" id="MobiDB-lite"/>
    </source>
</evidence>
<feature type="region of interest" description="Disordered" evidence="2">
    <location>
        <begin position="626"/>
        <end position="681"/>
    </location>
</feature>
<name>A0A5E4D635_MARMO</name>
<comment type="caution">
    <text evidence="4">The sequence shown here is derived from an EMBL/GenBank/DDBJ whole genome shotgun (WGS) entry which is preliminary data.</text>
</comment>
<feature type="compositionally biased region" description="Low complexity" evidence="2">
    <location>
        <begin position="648"/>
        <end position="663"/>
    </location>
</feature>
<feature type="region of interest" description="Disordered" evidence="2">
    <location>
        <begin position="770"/>
        <end position="790"/>
    </location>
</feature>
<gene>
    <name evidence="4" type="ORF">MONAX_5E040651</name>
</gene>
<comment type="similarity">
    <text evidence="1">Belongs to the SPT20 family.</text>
</comment>
<evidence type="ECO:0000313" key="5">
    <source>
        <dbReference type="Proteomes" id="UP000335636"/>
    </source>
</evidence>
<feature type="compositionally biased region" description="Basic and acidic residues" evidence="2">
    <location>
        <begin position="1"/>
        <end position="12"/>
    </location>
</feature>
<dbReference type="GO" id="GO:0006357">
    <property type="term" value="P:regulation of transcription by RNA polymerase II"/>
    <property type="evidence" value="ECO:0007669"/>
    <property type="project" value="TreeGrafter"/>
</dbReference>
<evidence type="ECO:0000259" key="3">
    <source>
        <dbReference type="Pfam" id="PF12090"/>
    </source>
</evidence>
<feature type="domain" description="Spt20-like SEP" evidence="3">
    <location>
        <begin position="72"/>
        <end position="215"/>
    </location>
</feature>
<organism evidence="4 5">
    <name type="scientific">Marmota monax</name>
    <name type="common">Woodchuck</name>
    <dbReference type="NCBI Taxonomy" id="9995"/>
    <lineage>
        <taxon>Eukaryota</taxon>
        <taxon>Metazoa</taxon>
        <taxon>Chordata</taxon>
        <taxon>Craniata</taxon>
        <taxon>Vertebrata</taxon>
        <taxon>Euteleostomi</taxon>
        <taxon>Mammalia</taxon>
        <taxon>Eutheria</taxon>
        <taxon>Euarchontoglires</taxon>
        <taxon>Glires</taxon>
        <taxon>Rodentia</taxon>
        <taxon>Sciuromorpha</taxon>
        <taxon>Sciuridae</taxon>
        <taxon>Xerinae</taxon>
        <taxon>Marmotini</taxon>
        <taxon>Marmota</taxon>
    </lineage>
</organism>